<dbReference type="CDD" id="cd00112">
    <property type="entry name" value="LDLa"/>
    <property type="match status" value="1"/>
</dbReference>
<dbReference type="AlphaFoldDB" id="A0A0A9WNP4"/>
<dbReference type="SMART" id="SM00192">
    <property type="entry name" value="LDLa"/>
    <property type="match status" value="1"/>
</dbReference>
<keyword evidence="2" id="KW-0732">Signal</keyword>
<protein>
    <submittedName>
        <fullName evidence="3">SCO-spondin</fullName>
    </submittedName>
</protein>
<dbReference type="InterPro" id="IPR036055">
    <property type="entry name" value="LDL_receptor-like_sf"/>
</dbReference>
<dbReference type="Gene3D" id="4.10.400.10">
    <property type="entry name" value="Low-density Lipoprotein Receptor"/>
    <property type="match status" value="1"/>
</dbReference>
<reference evidence="3" key="1">
    <citation type="journal article" date="2014" name="PLoS ONE">
        <title>Transcriptome-Based Identification of ABC Transporters in the Western Tarnished Plant Bug Lygus hesperus.</title>
        <authorList>
            <person name="Hull J.J."/>
            <person name="Chaney K."/>
            <person name="Geib S.M."/>
            <person name="Fabrick J.A."/>
            <person name="Brent C.S."/>
            <person name="Walsh D."/>
            <person name="Lavine L.C."/>
        </authorList>
    </citation>
    <scope>NUCLEOTIDE SEQUENCE</scope>
</reference>
<keyword evidence="1" id="KW-1015">Disulfide bond</keyword>
<gene>
    <name evidence="3" type="primary">SSPO_2</name>
    <name evidence="3" type="ORF">CM83_12579</name>
</gene>
<dbReference type="SUPFAM" id="SSF57424">
    <property type="entry name" value="LDL receptor-like module"/>
    <property type="match status" value="1"/>
</dbReference>
<evidence type="ECO:0000256" key="1">
    <source>
        <dbReference type="ARBA" id="ARBA00023157"/>
    </source>
</evidence>
<feature type="chain" id="PRO_5015033708" evidence="2">
    <location>
        <begin position="21"/>
        <end position="133"/>
    </location>
</feature>
<evidence type="ECO:0000313" key="3">
    <source>
        <dbReference type="EMBL" id="JAG10072.1"/>
    </source>
</evidence>
<dbReference type="Pfam" id="PF00057">
    <property type="entry name" value="Ldl_recept_a"/>
    <property type="match status" value="1"/>
</dbReference>
<evidence type="ECO:0000313" key="4">
    <source>
        <dbReference type="EMBL" id="JAG53319.1"/>
    </source>
</evidence>
<organism evidence="3">
    <name type="scientific">Lygus hesperus</name>
    <name type="common">Western plant bug</name>
    <dbReference type="NCBI Taxonomy" id="30085"/>
    <lineage>
        <taxon>Eukaryota</taxon>
        <taxon>Metazoa</taxon>
        <taxon>Ecdysozoa</taxon>
        <taxon>Arthropoda</taxon>
        <taxon>Hexapoda</taxon>
        <taxon>Insecta</taxon>
        <taxon>Pterygota</taxon>
        <taxon>Neoptera</taxon>
        <taxon>Paraneoptera</taxon>
        <taxon>Hemiptera</taxon>
        <taxon>Heteroptera</taxon>
        <taxon>Panheteroptera</taxon>
        <taxon>Cimicomorpha</taxon>
        <taxon>Miridae</taxon>
        <taxon>Mirini</taxon>
        <taxon>Lygus</taxon>
    </lineage>
</organism>
<dbReference type="EMBL" id="GBRD01012505">
    <property type="protein sequence ID" value="JAG53319.1"/>
    <property type="molecule type" value="Transcribed_RNA"/>
</dbReference>
<dbReference type="InterPro" id="IPR002172">
    <property type="entry name" value="LDrepeatLR_classA_rpt"/>
</dbReference>
<name>A0A0A9WNP4_LYGHE</name>
<dbReference type="EMBL" id="GBHO01033532">
    <property type="protein sequence ID" value="JAG10072.1"/>
    <property type="molecule type" value="Transcribed_RNA"/>
</dbReference>
<sequence length="133" mass="14941">MQWKRLIPAMLAIFSPSVFANVTDWTISVPEPDFECESGLVIPGRFVCDGEVDCGLGDGSDERNCSKHESSEHNLSSEEIFVIENAYPKMDQKPLEEGTTVDDNLHEDVSAIGKSWYKLFSRNTRSNCHATKR</sequence>
<evidence type="ECO:0000256" key="2">
    <source>
        <dbReference type="SAM" id="SignalP"/>
    </source>
</evidence>
<accession>A0A0A9WNP4</accession>
<proteinExistence type="predicted"/>
<reference evidence="3" key="2">
    <citation type="submission" date="2014-07" db="EMBL/GenBank/DDBJ databases">
        <authorList>
            <person name="Hull J."/>
        </authorList>
    </citation>
    <scope>NUCLEOTIDE SEQUENCE</scope>
</reference>
<feature type="signal peptide" evidence="2">
    <location>
        <begin position="1"/>
        <end position="20"/>
    </location>
</feature>
<reference evidence="4" key="3">
    <citation type="submission" date="2014-09" db="EMBL/GenBank/DDBJ databases">
        <authorList>
            <person name="Magalhaes I.L.F."/>
            <person name="Oliveira U."/>
            <person name="Santos F.R."/>
            <person name="Vidigal T.H.D.A."/>
            <person name="Brescovit A.D."/>
            <person name="Santos A.J."/>
        </authorList>
    </citation>
    <scope>NUCLEOTIDE SEQUENCE</scope>
</reference>